<name>G0NAP9_CAEBE</name>
<sequence>MSYDTSYMKDECANTIHFVPFQLGLVLHSSAAIASFYATFYFLEKYIKNSPIHNNFKFLLLLYFFNSYARGVLIVGSAFSVLYRVYIFNGTEQNLFMNSLTFRFFHLFFALSLVMDATIKALLVFERTVATGKVEKYETQKSRNSCWTYLIIILVFPICAIYVTYRTADFSQPSCFAFFAPKNTEHWINILFIAAFLFSAISFIILRLLILLNTKKLKVYNFQLTARYQIRENLTCTHLVSSVLLTSLLVTVFYGLSMSILRMSQFQVFQENRMLFNMVKLSCYPFTFSDLFIPIYSGSQMNRTKTAKVEFLNNSVNTCRSRQHATEIYEKELRKQWA</sequence>
<keyword evidence="5 6" id="KW-0472">Membrane</keyword>
<evidence type="ECO:0000256" key="6">
    <source>
        <dbReference type="SAM" id="Phobius"/>
    </source>
</evidence>
<evidence type="ECO:0000256" key="3">
    <source>
        <dbReference type="ARBA" id="ARBA00022692"/>
    </source>
</evidence>
<organism evidence="8">
    <name type="scientific">Caenorhabditis brenneri</name>
    <name type="common">Nematode worm</name>
    <dbReference type="NCBI Taxonomy" id="135651"/>
    <lineage>
        <taxon>Eukaryota</taxon>
        <taxon>Metazoa</taxon>
        <taxon>Ecdysozoa</taxon>
        <taxon>Nematoda</taxon>
        <taxon>Chromadorea</taxon>
        <taxon>Rhabditida</taxon>
        <taxon>Rhabditina</taxon>
        <taxon>Rhabditomorpha</taxon>
        <taxon>Rhabditoidea</taxon>
        <taxon>Rhabditidae</taxon>
        <taxon>Peloderinae</taxon>
        <taxon>Caenorhabditis</taxon>
    </lineage>
</organism>
<feature type="transmembrane region" description="Helical" evidence="6">
    <location>
        <begin position="55"/>
        <end position="83"/>
    </location>
</feature>
<evidence type="ECO:0000313" key="8">
    <source>
        <dbReference type="Proteomes" id="UP000008068"/>
    </source>
</evidence>
<feature type="transmembrane region" description="Helical" evidence="6">
    <location>
        <begin position="146"/>
        <end position="167"/>
    </location>
</feature>
<feature type="transmembrane region" description="Helical" evidence="6">
    <location>
        <begin position="274"/>
        <end position="296"/>
    </location>
</feature>
<evidence type="ECO:0000256" key="4">
    <source>
        <dbReference type="ARBA" id="ARBA00022989"/>
    </source>
</evidence>
<comment type="subcellular location">
    <subcellularLocation>
        <location evidence="1">Membrane</location>
        <topology evidence="1">Multi-pass membrane protein</topology>
    </subcellularLocation>
</comment>
<dbReference type="PANTHER" id="PTHR31216:SF11">
    <property type="entry name" value="SERPENTINE RECEPTOR CLASS BETA-16-RELATED"/>
    <property type="match status" value="1"/>
</dbReference>
<evidence type="ECO:0000256" key="1">
    <source>
        <dbReference type="ARBA" id="ARBA00004141"/>
    </source>
</evidence>
<dbReference type="InterPro" id="IPR000344">
    <property type="entry name" value="7TM_GPCR_serpentine_rcpt_Sra"/>
</dbReference>
<dbReference type="PANTHER" id="PTHR31216">
    <property type="entry name" value="SERPENTINE RECEPTOR CLASS BETA-1-RELATED-RELATED"/>
    <property type="match status" value="1"/>
</dbReference>
<dbReference type="GO" id="GO:0004930">
    <property type="term" value="F:G protein-coupled receptor activity"/>
    <property type="evidence" value="ECO:0007669"/>
    <property type="project" value="InterPro"/>
</dbReference>
<gene>
    <name evidence="7" type="primary">Cbn-srb-16</name>
    <name evidence="7" type="ORF">CAEBREN_24031</name>
</gene>
<dbReference type="OMA" id="TEQNLFM"/>
<dbReference type="AlphaFoldDB" id="G0NAP9"/>
<keyword evidence="4 6" id="KW-1133">Transmembrane helix</keyword>
<dbReference type="eggNOG" id="ENOG502RVTQ">
    <property type="taxonomic scope" value="Eukaryota"/>
</dbReference>
<dbReference type="OrthoDB" id="5864142at2759"/>
<keyword evidence="8" id="KW-1185">Reference proteome</keyword>
<dbReference type="GO" id="GO:0007606">
    <property type="term" value="P:sensory perception of chemical stimulus"/>
    <property type="evidence" value="ECO:0007669"/>
    <property type="project" value="InterPro"/>
</dbReference>
<evidence type="ECO:0000313" key="7">
    <source>
        <dbReference type="EMBL" id="EGT56386.1"/>
    </source>
</evidence>
<dbReference type="GO" id="GO:0016020">
    <property type="term" value="C:membrane"/>
    <property type="evidence" value="ECO:0007669"/>
    <property type="project" value="UniProtKB-SubCell"/>
</dbReference>
<protein>
    <submittedName>
        <fullName evidence="7">CBN-SRB-16 protein</fullName>
    </submittedName>
</protein>
<dbReference type="Pfam" id="PF02117">
    <property type="entry name" value="7TM_GPCR_Sra"/>
    <property type="match status" value="1"/>
</dbReference>
<dbReference type="STRING" id="135651.G0NAP9"/>
<dbReference type="HOGENOM" id="CLU_821903_0_0_1"/>
<evidence type="ECO:0000256" key="5">
    <source>
        <dbReference type="ARBA" id="ARBA00023136"/>
    </source>
</evidence>
<feature type="transmembrane region" description="Helical" evidence="6">
    <location>
        <begin position="233"/>
        <end position="254"/>
    </location>
</feature>
<dbReference type="FunCoup" id="G0NAP9">
    <property type="interactions" value="4"/>
</dbReference>
<feature type="transmembrane region" description="Helical" evidence="6">
    <location>
        <begin position="187"/>
        <end position="212"/>
    </location>
</feature>
<feature type="transmembrane region" description="Helical" evidence="6">
    <location>
        <begin position="20"/>
        <end position="43"/>
    </location>
</feature>
<dbReference type="Proteomes" id="UP000008068">
    <property type="component" value="Unassembled WGS sequence"/>
</dbReference>
<feature type="transmembrane region" description="Helical" evidence="6">
    <location>
        <begin position="103"/>
        <end position="125"/>
    </location>
</feature>
<dbReference type="InterPro" id="IPR002184">
    <property type="entry name" value="7TM_GPCR_serpentine_rcpt_Srb"/>
</dbReference>
<reference evidence="8" key="1">
    <citation type="submission" date="2011-07" db="EMBL/GenBank/DDBJ databases">
        <authorList>
            <consortium name="Caenorhabditis brenneri Sequencing and Analysis Consortium"/>
            <person name="Wilson R.K."/>
        </authorList>
    </citation>
    <scope>NUCLEOTIDE SEQUENCE [LARGE SCALE GENOMIC DNA]</scope>
    <source>
        <strain evidence="8">PB2801</strain>
    </source>
</reference>
<dbReference type="InParanoid" id="G0NAP9"/>
<keyword evidence="3 6" id="KW-0812">Transmembrane</keyword>
<accession>G0NAP9</accession>
<proteinExistence type="inferred from homology"/>
<comment type="similarity">
    <text evidence="2">Belongs to the nematode receptor-like protein srb family.</text>
</comment>
<evidence type="ECO:0000256" key="2">
    <source>
        <dbReference type="ARBA" id="ARBA00006860"/>
    </source>
</evidence>
<dbReference type="EMBL" id="GL379855">
    <property type="protein sequence ID" value="EGT56386.1"/>
    <property type="molecule type" value="Genomic_DNA"/>
</dbReference>